<accession>A0A921THC7</accession>
<evidence type="ECO:0000313" key="2">
    <source>
        <dbReference type="Proteomes" id="UP000717981"/>
    </source>
</evidence>
<keyword evidence="2" id="KW-1185">Reference proteome</keyword>
<name>A0A921THC7_9GAMM</name>
<protein>
    <submittedName>
        <fullName evidence="1">Uncharacterized protein</fullName>
    </submittedName>
</protein>
<dbReference type="Proteomes" id="UP000717981">
    <property type="component" value="Unassembled WGS sequence"/>
</dbReference>
<organism evidence="1 2">
    <name type="scientific">Pseudoxanthomonas taiwanensis</name>
    <dbReference type="NCBI Taxonomy" id="176598"/>
    <lineage>
        <taxon>Bacteria</taxon>
        <taxon>Pseudomonadati</taxon>
        <taxon>Pseudomonadota</taxon>
        <taxon>Gammaproteobacteria</taxon>
        <taxon>Lysobacterales</taxon>
        <taxon>Lysobacteraceae</taxon>
        <taxon>Pseudoxanthomonas</taxon>
    </lineage>
</organism>
<dbReference type="OrthoDB" id="9924655at2"/>
<sequence>MTNTRIRTDALGNRIERIATETHIFYDPAHPATAQIVFQGEEYLTDAGGDTIVAKIDGRQSLRIELADIAAKTYDAGTDPVTGANLSQISPAGIAQIIRAVYDAEHNLAHAAGVADPEGAA</sequence>
<gene>
    <name evidence="1" type="ORF">CR938_00085</name>
</gene>
<dbReference type="AlphaFoldDB" id="A0A921THC7"/>
<evidence type="ECO:0000313" key="1">
    <source>
        <dbReference type="EMBL" id="KAF1690915.1"/>
    </source>
</evidence>
<dbReference type="EMBL" id="PDWK01000001">
    <property type="protein sequence ID" value="KAF1690915.1"/>
    <property type="molecule type" value="Genomic_DNA"/>
</dbReference>
<proteinExistence type="predicted"/>
<comment type="caution">
    <text evidence="1">The sequence shown here is derived from an EMBL/GenBank/DDBJ whole genome shotgun (WGS) entry which is preliminary data.</text>
</comment>
<dbReference type="RefSeq" id="WP_162123041.1">
    <property type="nucleotide sequence ID" value="NZ_PDWK01000001.1"/>
</dbReference>
<reference evidence="1" key="1">
    <citation type="submission" date="2017-10" db="EMBL/GenBank/DDBJ databases">
        <title>Whole genome sequencing of members of genus Pseudoxanthomonas.</title>
        <authorList>
            <person name="Kumar S."/>
            <person name="Bansal K."/>
            <person name="Kaur A."/>
            <person name="Patil P."/>
            <person name="Sharma S."/>
            <person name="Patil P.B."/>
        </authorList>
    </citation>
    <scope>NUCLEOTIDE SEQUENCE</scope>
    <source>
        <strain evidence="1">DSM 22914</strain>
    </source>
</reference>